<dbReference type="EMBL" id="LKHS01000013">
    <property type="protein sequence ID" value="KQH85185.1"/>
    <property type="molecule type" value="Genomic_DNA"/>
</dbReference>
<dbReference type="Proteomes" id="UP000051221">
    <property type="component" value="Unassembled WGS sequence"/>
</dbReference>
<accession>A0A0Q2MB00</accession>
<dbReference type="AlphaFoldDB" id="A0A0Q2MB00"/>
<sequence length="146" mass="16820">MKEKMIVGWRETLSLPGLGIDQINAKIDTGARTSCLHAFKVESFMKDEALWVRFWIHPLQHNEEEVTVCEAEVVDERTVRDSGGHEETRFVIRSDLSLGGETWPAEITLTNRENMAFRMLLGRTAMHHRIVVDPTESFLIPFEEPR</sequence>
<dbReference type="Gene3D" id="2.40.70.10">
    <property type="entry name" value="Acid Proteases"/>
    <property type="match status" value="1"/>
</dbReference>
<dbReference type="OrthoDB" id="9782977at2"/>
<dbReference type="Pfam" id="PF05618">
    <property type="entry name" value="Zn_protease"/>
    <property type="match status" value="1"/>
</dbReference>
<name>A0A0Q2MB00_VIBFU</name>
<dbReference type="InParanoid" id="A0A0Q2MB00"/>
<dbReference type="InterPro" id="IPR008503">
    <property type="entry name" value="Asp_endopeptidase"/>
</dbReference>
<reference evidence="2 3" key="1">
    <citation type="submission" date="2015-08" db="EMBL/GenBank/DDBJ databases">
        <title>Antibacterial properties of a collection of Vibrionaceae strains.</title>
        <authorList>
            <person name="Giubergia S."/>
        </authorList>
    </citation>
    <scope>NUCLEOTIDE SEQUENCE [LARGE SCALE GENOMIC DNA]</scope>
    <source>
        <strain evidence="2 3">S0821</strain>
    </source>
</reference>
<dbReference type="OMA" id="MRFRMLL"/>
<dbReference type="GeneID" id="50536423"/>
<gene>
    <name evidence="2" type="ORF">AMR76_14890</name>
</gene>
<proteinExistence type="predicted"/>
<dbReference type="RefSeq" id="WP_014204542.1">
    <property type="nucleotide sequence ID" value="NZ_CABLCD010000012.1"/>
</dbReference>
<evidence type="ECO:0000313" key="3">
    <source>
        <dbReference type="Proteomes" id="UP000051221"/>
    </source>
</evidence>
<dbReference type="InterPro" id="IPR021109">
    <property type="entry name" value="Peptidase_aspartic_dom_sf"/>
</dbReference>
<evidence type="ECO:0000259" key="1">
    <source>
        <dbReference type="Pfam" id="PF05618"/>
    </source>
</evidence>
<comment type="caution">
    <text evidence="2">The sequence shown here is derived from an EMBL/GenBank/DDBJ whole genome shotgun (WGS) entry which is preliminary data.</text>
</comment>
<protein>
    <submittedName>
        <fullName evidence="2">Ribosomal protein S6 modification protein</fullName>
    </submittedName>
</protein>
<dbReference type="PANTHER" id="PTHR38037:SF1">
    <property type="entry name" value="ATP-DEPENDENT ZINC PROTEASE DOMAIN-CONTAINING PROTEIN-RELATED"/>
    <property type="match status" value="1"/>
</dbReference>
<dbReference type="SUPFAM" id="SSF50630">
    <property type="entry name" value="Acid proteases"/>
    <property type="match status" value="1"/>
</dbReference>
<keyword evidence="3" id="KW-1185">Reference proteome</keyword>
<organism evidence="2 3">
    <name type="scientific">Vibrio furnissii</name>
    <dbReference type="NCBI Taxonomy" id="29494"/>
    <lineage>
        <taxon>Bacteria</taxon>
        <taxon>Pseudomonadati</taxon>
        <taxon>Pseudomonadota</taxon>
        <taxon>Gammaproteobacteria</taxon>
        <taxon>Vibrionales</taxon>
        <taxon>Vibrionaceae</taxon>
        <taxon>Vibrio</taxon>
    </lineage>
</organism>
<evidence type="ECO:0000313" key="2">
    <source>
        <dbReference type="EMBL" id="KQH85185.1"/>
    </source>
</evidence>
<feature type="domain" description="Retropepsin-like aspartic endopeptidase" evidence="1">
    <location>
        <begin position="6"/>
        <end position="142"/>
    </location>
</feature>
<dbReference type="PANTHER" id="PTHR38037">
    <property type="entry name" value="ZN_PROTEASE DOMAIN-CONTAINING PROTEIN"/>
    <property type="match status" value="1"/>
</dbReference>